<feature type="domain" description="Luciferase-like" evidence="2">
    <location>
        <begin position="13"/>
        <end position="320"/>
    </location>
</feature>
<dbReference type="InterPro" id="IPR050564">
    <property type="entry name" value="F420-G6PD/mer"/>
</dbReference>
<organism evidence="3 4">
    <name type="scientific">Streptodolium elevatio</name>
    <dbReference type="NCBI Taxonomy" id="3157996"/>
    <lineage>
        <taxon>Bacteria</taxon>
        <taxon>Bacillati</taxon>
        <taxon>Actinomycetota</taxon>
        <taxon>Actinomycetes</taxon>
        <taxon>Kitasatosporales</taxon>
        <taxon>Streptomycetaceae</taxon>
        <taxon>Streptodolium</taxon>
    </lineage>
</organism>
<dbReference type="EMBL" id="JBEZFP010000144">
    <property type="protein sequence ID" value="MEU8138888.1"/>
    <property type="molecule type" value="Genomic_DNA"/>
</dbReference>
<dbReference type="InterPro" id="IPR036661">
    <property type="entry name" value="Luciferase-like_sf"/>
</dbReference>
<evidence type="ECO:0000313" key="4">
    <source>
        <dbReference type="Proteomes" id="UP001551482"/>
    </source>
</evidence>
<evidence type="ECO:0000259" key="2">
    <source>
        <dbReference type="Pfam" id="PF00296"/>
    </source>
</evidence>
<dbReference type="SUPFAM" id="SSF51679">
    <property type="entry name" value="Bacterial luciferase-like"/>
    <property type="match status" value="1"/>
</dbReference>
<gene>
    <name evidence="3" type="ORF">AB0C36_35980</name>
</gene>
<name>A0ABV3DT15_9ACTN</name>
<dbReference type="CDD" id="cd01097">
    <property type="entry name" value="Tetrahydromethanopterin_reductase"/>
    <property type="match status" value="1"/>
</dbReference>
<accession>A0ABV3DT15</accession>
<dbReference type="Pfam" id="PF00296">
    <property type="entry name" value="Bac_luciferase"/>
    <property type="match status" value="1"/>
</dbReference>
<keyword evidence="4" id="KW-1185">Reference proteome</keyword>
<evidence type="ECO:0000256" key="1">
    <source>
        <dbReference type="ARBA" id="ARBA00023002"/>
    </source>
</evidence>
<dbReference type="NCBIfam" id="TIGR03559">
    <property type="entry name" value="F420_Rv3520c"/>
    <property type="match status" value="1"/>
</dbReference>
<dbReference type="InterPro" id="IPR019951">
    <property type="entry name" value="F420_OxRdatse_Rv3520c_pred"/>
</dbReference>
<comment type="caution">
    <text evidence="3">The sequence shown here is derived from an EMBL/GenBank/DDBJ whole genome shotgun (WGS) entry which is preliminary data.</text>
</comment>
<proteinExistence type="predicted"/>
<dbReference type="Gene3D" id="3.20.20.30">
    <property type="entry name" value="Luciferase-like domain"/>
    <property type="match status" value="1"/>
</dbReference>
<protein>
    <submittedName>
        <fullName evidence="3">LLM class F420-dependent oxidoreductase</fullName>
    </submittedName>
</protein>
<dbReference type="PANTHER" id="PTHR43244">
    <property type="match status" value="1"/>
</dbReference>
<dbReference type="InterPro" id="IPR011251">
    <property type="entry name" value="Luciferase-like_dom"/>
</dbReference>
<keyword evidence="1" id="KW-0560">Oxidoreductase</keyword>
<sequence length="347" mass="36757">MRLSTTLKFAGDAGALLGRAVDFEEAGVDAIWVTESYGFDSVAVLGAIAARTKRVQVGPGVLNVFSRAPALLAQTAAGLDAASAGRAVLGLGTSGPQVVEGWHGLAYDRPLARTRDVVEICRAVWRREVVVHSGATTRVPLGPQQGIGLAKPLKMLTRPVRDRIPVYLAALGPKNVELTAEVADGWLTFLFAPERMPEVWGKSMDAGLARRPAELGRLDIVAGGVLAIGEDHAALRDLARPMTALYVGGMGARGQNFYHALVSRYGFADAADRIQDFYLTGRRAEAEAAVPDELIDLIHLVGPADHVAGRIEAYRKAGVTTLDVTPQGADPVGDVRTVRALLDAATD</sequence>
<dbReference type="RefSeq" id="WP_358362644.1">
    <property type="nucleotide sequence ID" value="NZ_JBEZFP010000144.1"/>
</dbReference>
<reference evidence="3 4" key="1">
    <citation type="submission" date="2024-06" db="EMBL/GenBank/DDBJ databases">
        <title>The Natural Products Discovery Center: Release of the First 8490 Sequenced Strains for Exploring Actinobacteria Biosynthetic Diversity.</title>
        <authorList>
            <person name="Kalkreuter E."/>
            <person name="Kautsar S.A."/>
            <person name="Yang D."/>
            <person name="Bader C.D."/>
            <person name="Teijaro C.N."/>
            <person name="Fluegel L."/>
            <person name="Davis C.M."/>
            <person name="Simpson J.R."/>
            <person name="Lauterbach L."/>
            <person name="Steele A.D."/>
            <person name="Gui C."/>
            <person name="Meng S."/>
            <person name="Li G."/>
            <person name="Viehrig K."/>
            <person name="Ye F."/>
            <person name="Su P."/>
            <person name="Kiefer A.F."/>
            <person name="Nichols A."/>
            <person name="Cepeda A.J."/>
            <person name="Yan W."/>
            <person name="Fan B."/>
            <person name="Jiang Y."/>
            <person name="Adhikari A."/>
            <person name="Zheng C.-J."/>
            <person name="Schuster L."/>
            <person name="Cowan T.M."/>
            <person name="Smanski M.J."/>
            <person name="Chevrette M.G."/>
            <person name="De Carvalho L.P.S."/>
            <person name="Shen B."/>
        </authorList>
    </citation>
    <scope>NUCLEOTIDE SEQUENCE [LARGE SCALE GENOMIC DNA]</scope>
    <source>
        <strain evidence="3 4">NPDC048946</strain>
    </source>
</reference>
<dbReference type="Proteomes" id="UP001551482">
    <property type="component" value="Unassembled WGS sequence"/>
</dbReference>
<evidence type="ECO:0000313" key="3">
    <source>
        <dbReference type="EMBL" id="MEU8138888.1"/>
    </source>
</evidence>
<dbReference type="PANTHER" id="PTHR43244:SF1">
    <property type="entry name" value="5,10-METHYLENETETRAHYDROMETHANOPTERIN REDUCTASE"/>
    <property type="match status" value="1"/>
</dbReference>